<evidence type="ECO:0000313" key="2">
    <source>
        <dbReference type="EMBL" id="RRR70931.1"/>
    </source>
</evidence>
<feature type="region of interest" description="Disordered" evidence="1">
    <location>
        <begin position="381"/>
        <end position="419"/>
    </location>
</feature>
<sequence>MKESHTAIPVGTLFEYRVARLRFIQGSFVRRSIDIWSNTQEGQQLAEIDCLAISFDPQIRRTVELIECKTNTGKQKEIDRLVWLKGMGAYIKTDTVSFAKLKVASHTRDFARQIGVNIQDESAIATSEYSLRISKDWWPGFHNPEFGEQVVKPARKVLTSSHELHRAGKYLFGSFWFTDDFTRIKQLRSLYRLLIENSNKISPDALRLGLGEATTLFVLTTLSVASWQNQMAPNDFRSLLSQELSTGLGDPQSLRMLLRRIDNIQRHQIESLHEAYQETGKGRIPFVVRSLETDILTPPEWIEGYIELISRFSRRPNLANNILRWIDLWSAELLGYKISRNDLSLFENHRTSLESATEVVIAFLSRMWDVPDKILDKNADLSKHQEGSQKVDRFDTKISVDIPESSEPISAESSETDAN</sequence>
<reference evidence="2 3" key="1">
    <citation type="submission" date="2018-12" db="EMBL/GenBank/DDBJ databases">
        <title>Genome Sequence of Candidatus Viridilinea halotolerans isolated from saline sulfide-rich spring.</title>
        <authorList>
            <person name="Grouzdev D.S."/>
            <person name="Burganskaya E.I."/>
            <person name="Krutkina M.S."/>
            <person name="Sukhacheva M.V."/>
            <person name="Gorlenko V.M."/>
        </authorList>
    </citation>
    <scope>NUCLEOTIDE SEQUENCE [LARGE SCALE GENOMIC DNA]</scope>
    <source>
        <strain evidence="2">Chok-6</strain>
    </source>
</reference>
<organism evidence="2 3">
    <name type="scientific">Candidatus Viridilinea halotolerans</name>
    <dbReference type="NCBI Taxonomy" id="2491704"/>
    <lineage>
        <taxon>Bacteria</taxon>
        <taxon>Bacillati</taxon>
        <taxon>Chloroflexota</taxon>
        <taxon>Chloroflexia</taxon>
        <taxon>Chloroflexales</taxon>
        <taxon>Chloroflexineae</taxon>
        <taxon>Oscillochloridaceae</taxon>
        <taxon>Candidatus Viridilinea</taxon>
    </lineage>
</organism>
<feature type="compositionally biased region" description="Low complexity" evidence="1">
    <location>
        <begin position="402"/>
        <end position="413"/>
    </location>
</feature>
<protein>
    <submittedName>
        <fullName evidence="2">Uncharacterized protein</fullName>
    </submittedName>
</protein>
<comment type="caution">
    <text evidence="2">The sequence shown here is derived from an EMBL/GenBank/DDBJ whole genome shotgun (WGS) entry which is preliminary data.</text>
</comment>
<proteinExistence type="predicted"/>
<name>A0A426TY95_9CHLR</name>
<gene>
    <name evidence="2" type="ORF">EI684_12350</name>
</gene>
<feature type="compositionally biased region" description="Basic and acidic residues" evidence="1">
    <location>
        <begin position="381"/>
        <end position="398"/>
    </location>
</feature>
<evidence type="ECO:0000313" key="3">
    <source>
        <dbReference type="Proteomes" id="UP000280307"/>
    </source>
</evidence>
<evidence type="ECO:0000256" key="1">
    <source>
        <dbReference type="SAM" id="MobiDB-lite"/>
    </source>
</evidence>
<accession>A0A426TY95</accession>
<dbReference type="EMBL" id="RSAS01000484">
    <property type="protein sequence ID" value="RRR70931.1"/>
    <property type="molecule type" value="Genomic_DNA"/>
</dbReference>
<dbReference type="Proteomes" id="UP000280307">
    <property type="component" value="Unassembled WGS sequence"/>
</dbReference>
<dbReference type="AlphaFoldDB" id="A0A426TY95"/>